<dbReference type="PIRSF" id="PIRSF003078">
    <property type="entry name" value="GidB"/>
    <property type="match status" value="1"/>
</dbReference>
<evidence type="ECO:0000313" key="7">
    <source>
        <dbReference type="EMBL" id="TCJ88243.1"/>
    </source>
</evidence>
<dbReference type="Gene3D" id="3.40.50.150">
    <property type="entry name" value="Vaccinia Virus protein VP39"/>
    <property type="match status" value="1"/>
</dbReference>
<dbReference type="HAMAP" id="MF_00074">
    <property type="entry name" value="16SrRNA_methyltr_G"/>
    <property type="match status" value="1"/>
</dbReference>
<dbReference type="PANTHER" id="PTHR31760">
    <property type="entry name" value="S-ADENOSYL-L-METHIONINE-DEPENDENT METHYLTRANSFERASES SUPERFAMILY PROTEIN"/>
    <property type="match status" value="1"/>
</dbReference>
<dbReference type="RefSeq" id="WP_131903956.1">
    <property type="nucleotide sequence ID" value="NZ_BAAAFU010000008.1"/>
</dbReference>
<dbReference type="AlphaFoldDB" id="A0A4R1F390"/>
<evidence type="ECO:0000256" key="2">
    <source>
        <dbReference type="ARBA" id="ARBA00022552"/>
    </source>
</evidence>
<evidence type="ECO:0000256" key="5">
    <source>
        <dbReference type="ARBA" id="ARBA00022691"/>
    </source>
</evidence>
<dbReference type="CDD" id="cd02440">
    <property type="entry name" value="AdoMet_MTases"/>
    <property type="match status" value="1"/>
</dbReference>
<keyword evidence="8" id="KW-1185">Reference proteome</keyword>
<dbReference type="PANTHER" id="PTHR31760:SF0">
    <property type="entry name" value="S-ADENOSYL-L-METHIONINE-DEPENDENT METHYLTRANSFERASES SUPERFAMILY PROTEIN"/>
    <property type="match status" value="1"/>
</dbReference>
<dbReference type="Proteomes" id="UP000294887">
    <property type="component" value="Unassembled WGS sequence"/>
</dbReference>
<gene>
    <name evidence="6" type="primary">rsmG</name>
    <name evidence="7" type="ORF">EV695_0083</name>
</gene>
<feature type="binding site" evidence="6">
    <location>
        <position position="141"/>
    </location>
    <ligand>
        <name>S-adenosyl-L-methionine</name>
        <dbReference type="ChEBI" id="CHEBI:59789"/>
    </ligand>
</feature>
<comment type="caution">
    <text evidence="6">Lacks conserved residue(s) required for the propagation of feature annotation.</text>
</comment>
<feature type="binding site" evidence="6">
    <location>
        <position position="75"/>
    </location>
    <ligand>
        <name>S-adenosyl-L-methionine</name>
        <dbReference type="ChEBI" id="CHEBI:59789"/>
    </ligand>
</feature>
<evidence type="ECO:0000256" key="3">
    <source>
        <dbReference type="ARBA" id="ARBA00022603"/>
    </source>
</evidence>
<evidence type="ECO:0000256" key="4">
    <source>
        <dbReference type="ARBA" id="ARBA00022679"/>
    </source>
</evidence>
<reference evidence="7 8" key="1">
    <citation type="submission" date="2019-03" db="EMBL/GenBank/DDBJ databases">
        <title>Genomic Encyclopedia of Type Strains, Phase IV (KMG-IV): sequencing the most valuable type-strain genomes for metagenomic binning, comparative biology and taxonomic classification.</title>
        <authorList>
            <person name="Goeker M."/>
        </authorList>
    </citation>
    <scope>NUCLEOTIDE SEQUENCE [LARGE SCALE GENOMIC DNA]</scope>
    <source>
        <strain evidence="7 8">DSM 24830</strain>
    </source>
</reference>
<name>A0A4R1F390_9GAMM</name>
<dbReference type="InterPro" id="IPR003682">
    <property type="entry name" value="rRNA_ssu_MeTfrase_G"/>
</dbReference>
<comment type="catalytic activity">
    <reaction evidence="6">
        <text>guanosine(527) in 16S rRNA + S-adenosyl-L-methionine = N(7)-methylguanosine(527) in 16S rRNA + S-adenosyl-L-homocysteine</text>
        <dbReference type="Rhea" id="RHEA:42732"/>
        <dbReference type="Rhea" id="RHEA-COMP:10209"/>
        <dbReference type="Rhea" id="RHEA-COMP:10210"/>
        <dbReference type="ChEBI" id="CHEBI:57856"/>
        <dbReference type="ChEBI" id="CHEBI:59789"/>
        <dbReference type="ChEBI" id="CHEBI:74269"/>
        <dbReference type="ChEBI" id="CHEBI:74480"/>
        <dbReference type="EC" id="2.1.1.170"/>
    </reaction>
</comment>
<organism evidence="7 8">
    <name type="scientific">Cocleimonas flava</name>
    <dbReference type="NCBI Taxonomy" id="634765"/>
    <lineage>
        <taxon>Bacteria</taxon>
        <taxon>Pseudomonadati</taxon>
        <taxon>Pseudomonadota</taxon>
        <taxon>Gammaproteobacteria</taxon>
        <taxon>Thiotrichales</taxon>
        <taxon>Thiotrichaceae</taxon>
        <taxon>Cocleimonas</taxon>
    </lineage>
</organism>
<dbReference type="EMBL" id="SMFQ01000002">
    <property type="protein sequence ID" value="TCJ88243.1"/>
    <property type="molecule type" value="Genomic_DNA"/>
</dbReference>
<comment type="similarity">
    <text evidence="6">Belongs to the methyltransferase superfamily. RNA methyltransferase RsmG family.</text>
</comment>
<dbReference type="OrthoDB" id="9808773at2"/>
<keyword evidence="5 6" id="KW-0949">S-adenosyl-L-methionine</keyword>
<comment type="caution">
    <text evidence="7">The sequence shown here is derived from an EMBL/GenBank/DDBJ whole genome shotgun (WGS) entry which is preliminary data.</text>
</comment>
<keyword evidence="1 6" id="KW-0963">Cytoplasm</keyword>
<keyword evidence="2 6" id="KW-0698">rRNA processing</keyword>
<dbReference type="GO" id="GO:0005829">
    <property type="term" value="C:cytosol"/>
    <property type="evidence" value="ECO:0007669"/>
    <property type="project" value="TreeGrafter"/>
</dbReference>
<comment type="subcellular location">
    <subcellularLocation>
        <location evidence="6">Cytoplasm</location>
    </subcellularLocation>
</comment>
<evidence type="ECO:0000313" key="8">
    <source>
        <dbReference type="Proteomes" id="UP000294887"/>
    </source>
</evidence>
<comment type="function">
    <text evidence="6">Specifically methylates the N7 position of guanine in position 527 of 16S rRNA.</text>
</comment>
<evidence type="ECO:0000256" key="6">
    <source>
        <dbReference type="HAMAP-Rule" id="MF_00074"/>
    </source>
</evidence>
<protein>
    <recommendedName>
        <fullName evidence="6">Ribosomal RNA small subunit methyltransferase G</fullName>
        <ecNumber evidence="6">2.1.1.170</ecNumber>
    </recommendedName>
    <alternativeName>
        <fullName evidence="6">16S rRNA 7-methylguanosine methyltransferase</fullName>
        <shortName evidence="6">16S rRNA m7G methyltransferase</shortName>
    </alternativeName>
</protein>
<proteinExistence type="inferred from homology"/>
<dbReference type="SUPFAM" id="SSF53335">
    <property type="entry name" value="S-adenosyl-L-methionine-dependent methyltransferases"/>
    <property type="match status" value="1"/>
</dbReference>
<keyword evidence="4 6" id="KW-0808">Transferase</keyword>
<feature type="binding site" evidence="6">
    <location>
        <position position="80"/>
    </location>
    <ligand>
        <name>S-adenosyl-L-methionine</name>
        <dbReference type="ChEBI" id="CHEBI:59789"/>
    </ligand>
</feature>
<dbReference type="EC" id="2.1.1.170" evidence="6"/>
<dbReference type="Pfam" id="PF02527">
    <property type="entry name" value="GidB"/>
    <property type="match status" value="1"/>
</dbReference>
<dbReference type="InterPro" id="IPR029063">
    <property type="entry name" value="SAM-dependent_MTases_sf"/>
</dbReference>
<dbReference type="GO" id="GO:0070043">
    <property type="term" value="F:rRNA (guanine-N7-)-methyltransferase activity"/>
    <property type="evidence" value="ECO:0007669"/>
    <property type="project" value="UniProtKB-UniRule"/>
</dbReference>
<keyword evidence="3 6" id="KW-0489">Methyltransferase</keyword>
<accession>A0A4R1F390</accession>
<feature type="binding site" evidence="6">
    <location>
        <begin position="126"/>
        <end position="127"/>
    </location>
    <ligand>
        <name>S-adenosyl-L-methionine</name>
        <dbReference type="ChEBI" id="CHEBI:59789"/>
    </ligand>
</feature>
<sequence>MSHDQLWEQGLEQLGCQPDEAQLALLKQYVELLNRWNKTYNLTAVREIQDMIPLHIFDSLVVADFIKGDNCLDVGSGAGLPTIPLAIMQPDREFMAVDTNGKKTRFIQQAIIELGLKNAKVAQARIESLDSEIKYDAIISRAFASVYDFLEGSSDQLASGGTLYAMKGQYPTGELQYIPKKYTLTQSHSMEVPFVDGERHLLEFTMSQTTA</sequence>
<dbReference type="NCBIfam" id="TIGR00138">
    <property type="entry name" value="rsmG_gidB"/>
    <property type="match status" value="1"/>
</dbReference>
<evidence type="ECO:0000256" key="1">
    <source>
        <dbReference type="ARBA" id="ARBA00022490"/>
    </source>
</evidence>